<dbReference type="PROSITE" id="PS50156">
    <property type="entry name" value="SSD"/>
    <property type="match status" value="1"/>
</dbReference>
<keyword evidence="6 11" id="KW-0521">NADP</keyword>
<protein>
    <recommendedName>
        <fullName evidence="11">3-hydroxy-3-methylglutaryl coenzyme A reductase</fullName>
        <shortName evidence="11">HMG-CoA reductase</shortName>
        <ecNumber evidence="11">1.1.1.34</ecNumber>
    </recommendedName>
</protein>
<evidence type="ECO:0000256" key="8">
    <source>
        <dbReference type="ARBA" id="ARBA00023002"/>
    </source>
</evidence>
<dbReference type="InterPro" id="IPR023076">
    <property type="entry name" value="HMG_CoA_Rdtase_CS"/>
</dbReference>
<dbReference type="InterPro" id="IPR025583">
    <property type="entry name" value="HMG-CoA_N_dom"/>
</dbReference>
<dbReference type="GO" id="GO:0005778">
    <property type="term" value="C:peroxisomal membrane"/>
    <property type="evidence" value="ECO:0007669"/>
    <property type="project" value="TreeGrafter"/>
</dbReference>
<dbReference type="AlphaFoldDB" id="A0A8H2ZJ22"/>
<evidence type="ECO:0000256" key="4">
    <source>
        <dbReference type="ARBA" id="ARBA00022692"/>
    </source>
</evidence>
<evidence type="ECO:0000313" key="14">
    <source>
        <dbReference type="Proteomes" id="UP000644660"/>
    </source>
</evidence>
<evidence type="ECO:0000256" key="1">
    <source>
        <dbReference type="ARBA" id="ARBA00004259"/>
    </source>
</evidence>
<dbReference type="InterPro" id="IPR009029">
    <property type="entry name" value="HMG_CoA_Rdtase_sub-bd_dom_sf"/>
</dbReference>
<feature type="transmembrane region" description="Helical" evidence="11">
    <location>
        <begin position="500"/>
        <end position="520"/>
    </location>
</feature>
<gene>
    <name evidence="13" type="ORF">KABA2_10S00726</name>
</gene>
<dbReference type="GO" id="GO:0005635">
    <property type="term" value="C:nuclear envelope"/>
    <property type="evidence" value="ECO:0007669"/>
    <property type="project" value="UniProtKB-SubCell"/>
</dbReference>
<evidence type="ECO:0000256" key="10">
    <source>
        <dbReference type="ARBA" id="ARBA00056313"/>
    </source>
</evidence>
<comment type="subcellular location">
    <subcellularLocation>
        <location evidence="2 11">Endoplasmic reticulum membrane</location>
        <topology evidence="2 11">Multi-pass membrane protein</topology>
    </subcellularLocation>
    <subcellularLocation>
        <location evidence="1">Nucleus envelope</location>
    </subcellularLocation>
</comment>
<dbReference type="RefSeq" id="XP_041408352.1">
    <property type="nucleotide sequence ID" value="XM_041552418.1"/>
</dbReference>
<dbReference type="FunFam" id="3.90.770.10:FF:000001">
    <property type="entry name" value="3-hydroxy-3-methylglutaryl coenzyme A reductase"/>
    <property type="match status" value="1"/>
</dbReference>
<feature type="transmembrane region" description="Helical" evidence="11">
    <location>
        <begin position="218"/>
        <end position="240"/>
    </location>
</feature>
<dbReference type="GO" id="GO:0015936">
    <property type="term" value="P:coenzyme A metabolic process"/>
    <property type="evidence" value="ECO:0007669"/>
    <property type="project" value="InterPro"/>
</dbReference>
<keyword evidence="9 11" id="KW-0472">Membrane</keyword>
<evidence type="ECO:0000256" key="2">
    <source>
        <dbReference type="ARBA" id="ARBA00004477"/>
    </source>
</evidence>
<dbReference type="InterPro" id="IPR000731">
    <property type="entry name" value="SSD"/>
</dbReference>
<keyword evidence="8 11" id="KW-0560">Oxidoreductase</keyword>
<evidence type="ECO:0000256" key="3">
    <source>
        <dbReference type="ARBA" id="ARBA00007661"/>
    </source>
</evidence>
<reference evidence="13 14" key="1">
    <citation type="submission" date="2020-05" db="EMBL/GenBank/DDBJ databases">
        <authorList>
            <person name="Casaregola S."/>
            <person name="Devillers H."/>
            <person name="Grondin C."/>
        </authorList>
    </citation>
    <scope>NUCLEOTIDE SEQUENCE [LARGE SCALE GENOMIC DNA]</scope>
    <source>
        <strain evidence="13 14">CLIB 1767</strain>
    </source>
</reference>
<keyword evidence="7 11" id="KW-1133">Transmembrane helix</keyword>
<keyword evidence="5 11" id="KW-0256">Endoplasmic reticulum</keyword>
<comment type="pathway">
    <text evidence="11">Metabolic intermediate biosynthesis; (R)-mevalonate biosynthesis; (R)-mevalonate from acetyl-CoA: step 3/3.</text>
</comment>
<keyword evidence="4 11" id="KW-0812">Transmembrane</keyword>
<evidence type="ECO:0000256" key="11">
    <source>
        <dbReference type="RuleBase" id="RU361219"/>
    </source>
</evidence>
<dbReference type="PROSITE" id="PS01192">
    <property type="entry name" value="HMG_COA_REDUCTASE_3"/>
    <property type="match status" value="1"/>
</dbReference>
<dbReference type="EMBL" id="CAEFZW010000010">
    <property type="protein sequence ID" value="CAB4256508.1"/>
    <property type="molecule type" value="Genomic_DNA"/>
</dbReference>
<feature type="transmembrane region" description="Helical" evidence="11">
    <location>
        <begin position="28"/>
        <end position="48"/>
    </location>
</feature>
<dbReference type="PRINTS" id="PR00071">
    <property type="entry name" value="HMGCOARDTASE"/>
</dbReference>
<keyword evidence="14" id="KW-1185">Reference proteome</keyword>
<dbReference type="InterPro" id="IPR004554">
    <property type="entry name" value="HMG_CoA_Rdtase_eu_arc"/>
</dbReference>
<feature type="transmembrane region" description="Helical" evidence="11">
    <location>
        <begin position="333"/>
        <end position="355"/>
    </location>
</feature>
<dbReference type="FunFam" id="3.30.70.420:FF:000001">
    <property type="entry name" value="3-hydroxy-3-methylglutaryl coenzyme A reductase"/>
    <property type="match status" value="1"/>
</dbReference>
<accession>A0A8H2ZJ22</accession>
<dbReference type="InterPro" id="IPR023074">
    <property type="entry name" value="HMG_CoA_Rdtase_cat_sf"/>
</dbReference>
<feature type="transmembrane region" description="Helical" evidence="11">
    <location>
        <begin position="303"/>
        <end position="321"/>
    </location>
</feature>
<comment type="catalytic activity">
    <reaction evidence="11">
        <text>(R)-mevalonate + 2 NADP(+) + CoA = (3S)-3-hydroxy-3-methylglutaryl-CoA + 2 NADPH + 2 H(+)</text>
        <dbReference type="Rhea" id="RHEA:15989"/>
        <dbReference type="ChEBI" id="CHEBI:15378"/>
        <dbReference type="ChEBI" id="CHEBI:36464"/>
        <dbReference type="ChEBI" id="CHEBI:43074"/>
        <dbReference type="ChEBI" id="CHEBI:57287"/>
        <dbReference type="ChEBI" id="CHEBI:57783"/>
        <dbReference type="ChEBI" id="CHEBI:58349"/>
        <dbReference type="EC" id="1.1.1.34"/>
    </reaction>
</comment>
<dbReference type="Gene3D" id="3.90.770.10">
    <property type="entry name" value="3-hydroxy-3-methylglutaryl-coenzyme A Reductase, Chain A, domain 2"/>
    <property type="match status" value="1"/>
</dbReference>
<organism evidence="13 14">
    <name type="scientific">Maudiozyma barnettii</name>
    <dbReference type="NCBI Taxonomy" id="61262"/>
    <lineage>
        <taxon>Eukaryota</taxon>
        <taxon>Fungi</taxon>
        <taxon>Dikarya</taxon>
        <taxon>Ascomycota</taxon>
        <taxon>Saccharomycotina</taxon>
        <taxon>Saccharomycetes</taxon>
        <taxon>Saccharomycetales</taxon>
        <taxon>Saccharomycetaceae</taxon>
        <taxon>Maudiozyma</taxon>
    </lineage>
</organism>
<dbReference type="Gene3D" id="3.30.70.420">
    <property type="entry name" value="Hydroxymethylglutaryl-CoA reductase, class I/II, NAD/NADP-binding domain"/>
    <property type="match status" value="1"/>
</dbReference>
<dbReference type="Gene3D" id="1.10.3270.10">
    <property type="entry name" value="HMGR, N-terminal domain"/>
    <property type="match status" value="1"/>
</dbReference>
<evidence type="ECO:0000259" key="12">
    <source>
        <dbReference type="PROSITE" id="PS50156"/>
    </source>
</evidence>
<dbReference type="OrthoDB" id="310654at2759"/>
<dbReference type="EC" id="1.1.1.34" evidence="11"/>
<dbReference type="GeneID" id="64859588"/>
<comment type="caution">
    <text evidence="13">The sequence shown here is derived from an EMBL/GenBank/DDBJ whole genome shotgun (WGS) entry which is preliminary data.</text>
</comment>
<dbReference type="SUPFAM" id="SSF55035">
    <property type="entry name" value="NAD-binding domain of HMG-CoA reductase"/>
    <property type="match status" value="1"/>
</dbReference>
<dbReference type="InterPro" id="IPR023282">
    <property type="entry name" value="HMG_CoA_Rdtase_N"/>
</dbReference>
<dbReference type="GO" id="GO:0008299">
    <property type="term" value="P:isoprenoid biosynthetic process"/>
    <property type="evidence" value="ECO:0007669"/>
    <property type="project" value="InterPro"/>
</dbReference>
<evidence type="ECO:0000313" key="13">
    <source>
        <dbReference type="EMBL" id="CAB4256508.1"/>
    </source>
</evidence>
<dbReference type="PANTHER" id="PTHR10572">
    <property type="entry name" value="3-HYDROXY-3-METHYLGLUTARYL-COENZYME A REDUCTASE"/>
    <property type="match status" value="1"/>
</dbReference>
<evidence type="ECO:0000256" key="9">
    <source>
        <dbReference type="ARBA" id="ARBA00023136"/>
    </source>
</evidence>
<feature type="transmembrane region" description="Helical" evidence="11">
    <location>
        <begin position="246"/>
        <end position="263"/>
    </location>
</feature>
<proteinExistence type="inferred from homology"/>
<dbReference type="Proteomes" id="UP000644660">
    <property type="component" value="Unassembled WGS sequence"/>
</dbReference>
<feature type="transmembrane region" description="Helical" evidence="11">
    <location>
        <begin position="188"/>
        <end position="206"/>
    </location>
</feature>
<dbReference type="InterPro" id="IPR002202">
    <property type="entry name" value="HMG_CoA_Rdtase"/>
</dbReference>
<dbReference type="CDD" id="cd00643">
    <property type="entry name" value="HMG-CoA_reductase_classI"/>
    <property type="match status" value="1"/>
</dbReference>
<evidence type="ECO:0000256" key="5">
    <source>
        <dbReference type="ARBA" id="ARBA00022824"/>
    </source>
</evidence>
<dbReference type="InterPro" id="IPR009023">
    <property type="entry name" value="HMG_CoA_Rdtase_NAD(P)-bd_sf"/>
</dbReference>
<dbReference type="PROSITE" id="PS50065">
    <property type="entry name" value="HMG_COA_REDUCTASE_4"/>
    <property type="match status" value="1"/>
</dbReference>
<dbReference type="PROSITE" id="PS00066">
    <property type="entry name" value="HMG_COA_REDUCTASE_1"/>
    <property type="match status" value="1"/>
</dbReference>
<dbReference type="Pfam" id="PF00368">
    <property type="entry name" value="HMG-CoA_red"/>
    <property type="match status" value="1"/>
</dbReference>
<dbReference type="GO" id="GO:0006696">
    <property type="term" value="P:ergosterol biosynthetic process"/>
    <property type="evidence" value="ECO:0007669"/>
    <property type="project" value="UniProtKB-ARBA"/>
</dbReference>
<feature type="transmembrane region" description="Helical" evidence="11">
    <location>
        <begin position="401"/>
        <end position="420"/>
    </location>
</feature>
<evidence type="ECO:0000256" key="7">
    <source>
        <dbReference type="ARBA" id="ARBA00022989"/>
    </source>
</evidence>
<dbReference type="PANTHER" id="PTHR10572:SF24">
    <property type="entry name" value="3-HYDROXY-3-METHYLGLUTARYL-COENZYME A REDUCTASE"/>
    <property type="match status" value="1"/>
</dbReference>
<feature type="domain" description="SSD" evidence="12">
    <location>
        <begin position="187"/>
        <end position="355"/>
    </location>
</feature>
<dbReference type="PROSITE" id="PS00318">
    <property type="entry name" value="HMG_COA_REDUCTASE_2"/>
    <property type="match status" value="1"/>
</dbReference>
<comment type="similarity">
    <text evidence="3 11">Belongs to the HMG-CoA reductase family.</text>
</comment>
<dbReference type="GO" id="GO:0005789">
    <property type="term" value="C:endoplasmic reticulum membrane"/>
    <property type="evidence" value="ECO:0007669"/>
    <property type="project" value="UniProtKB-SubCell"/>
</dbReference>
<dbReference type="GO" id="GO:0004420">
    <property type="term" value="F:hydroxymethylglutaryl-CoA reductase (NADPH) activity"/>
    <property type="evidence" value="ECO:0007669"/>
    <property type="project" value="UniProtKB-EC"/>
</dbReference>
<sequence length="1032" mass="114851">MTTLTAYNQAVNPLAYLARLSARHPIEVVMMSLLVSSIAYLSVMHYYFKEWEVIFKNTVDPIDFDQIGLLKDSTHYYHSNKLNDWKGLSYSELETYSNLKHYYVYNYTFQDKTTIETTPQLSGIISETNSSACILTDSLFQPDEYLGINNELVWEMGATKNYLRQLKNHILTFLHSITIQNNLEQTDITLLLVSYTMVFGTVLDLFRQMKKKGSRFWLSLTTLINSACAFFLASFTMLYIMKRPTTTLVLFQTLPFFFVIVGFRDKIKFSDYVIKRYGTLNISRRITVDKIIHDAFVDVSSQLIRFYLGLSILAVFAILSFKNSTQMVNCLVLLIFILFYDLLLTATFYSSILCLKLEIKIINRSTMIRQTLEEECNVTIESDAIDEKIGLQKLSFFKSNAMIRIGKLSIIFLLVGINIYNINLRWTFNTVKSVLLSFRPTVLPEILLSSHSNHLPIPNRDIIISVLPTFYYQSLKEQTNSENITILIFKTLGFAISDKFISKVIFIICLISITTNVYLLRVAKIHSDATISQLIRNRKGAKLDTINNNPLSLTRSLHSSDFTKTSSPKTFSLTISEDESSTSSESESLSPAARTLDSCVKLMNEGKLKDLRNTEIANMVIAKKLPLYSLEKALDDRLRAVKIRREAISALAKSPSLNTSNVPYQDYDYDRVFGSCCENVVGYMPLPLGVMGPLLIDGKSYHIPMATTEGCLVASATRGCKAINAGGGANTILTRDGMTRGPCVRFPSLLRSGACKLWLDSPEGQEKIIKAFNSTSRFARLQHTKTALAGDLLFIRFMTTTGDAMGMNMISKGVENSLSMMIEEYGFEDMEVISLSGNYCTDKKPAAINWIEGRGKSVYAEAIIPGDVVSKVLKCDPATLAELNICKNLIGSAMAGSVGGFNAHAANTLTAIFIAVGQDPAQNVESSNCLTLMNEVDGNLKISVSMPSIEVGTIGGGTILGPQSAMLDLLGVRGPNQENPGENARLLAKIVACSVMAAELSLCAALATGQLVKSHMIHNRRQDAEVKQTHHN</sequence>
<dbReference type="SUPFAM" id="SSF56542">
    <property type="entry name" value="Substrate-binding domain of HMG-CoA reductase"/>
    <property type="match status" value="1"/>
</dbReference>
<comment type="function">
    <text evidence="10">HMG-CoA reductase; part of the first module of ergosterol biosynthesis pathway constitutes by the early steps of the pathway, conserved across all eukaryotes, and which results in the formation of mevalonate from acetyl-coenzyme A (acetyl-CoA). HMG1 and HMG2 catalyze the reduction of hydroxymethylglutaryl-CoA (HMG-CoA) to mevalonate that is the rate-limiting step within the first mosule. The first module starts with the action of the cytosolic acetyl-CoA acetyltransferase ERG10 that catalyzes the formation of acetoacetyl-CoA. The hydroxymethylglutaryl-CoA synthase ERG13 then condenses acetyl-CoA with acetoacetyl-CoA to form HMG-CoA. The rate-limiting step of the early module is the reduction to mevalonate by the 3-hydroxy-3-methylglutaryl-coenzyme A (HMG-CoA) reductases HMG1 and HMG2 which are derived from a single ancestral HMGR gene by gene duplication.</text>
</comment>
<dbReference type="NCBIfam" id="TIGR00533">
    <property type="entry name" value="HMG_CoA_R_NADP"/>
    <property type="match status" value="1"/>
</dbReference>
<evidence type="ECO:0000256" key="6">
    <source>
        <dbReference type="ARBA" id="ARBA00022857"/>
    </source>
</evidence>
<dbReference type="FunFam" id="1.10.3270.10:FF:000001">
    <property type="entry name" value="3-hydroxy-3-methylglutaryl coenzyme A reductase"/>
    <property type="match status" value="1"/>
</dbReference>
<dbReference type="Pfam" id="PF13323">
    <property type="entry name" value="HPIH"/>
    <property type="match status" value="1"/>
</dbReference>
<dbReference type="UniPathway" id="UPA00058">
    <property type="reaction ID" value="UER00103"/>
</dbReference>
<name>A0A8H2ZJ22_9SACH</name>